<evidence type="ECO:0000313" key="7">
    <source>
        <dbReference type="Proteomes" id="UP000184240"/>
    </source>
</evidence>
<keyword evidence="8" id="KW-1185">Reference proteome</keyword>
<organism evidence="6 7">
    <name type="scientific">Leeuwenhoekiella palythoae</name>
    <dbReference type="NCBI Taxonomy" id="573501"/>
    <lineage>
        <taxon>Bacteria</taxon>
        <taxon>Pseudomonadati</taxon>
        <taxon>Bacteroidota</taxon>
        <taxon>Flavobacteriia</taxon>
        <taxon>Flavobacteriales</taxon>
        <taxon>Flavobacteriaceae</taxon>
        <taxon>Leeuwenhoekiella</taxon>
    </lineage>
</organism>
<keyword evidence="3" id="KW-0804">Transcription</keyword>
<dbReference type="Proteomes" id="UP000184240">
    <property type="component" value="Unassembled WGS sequence"/>
</dbReference>
<evidence type="ECO:0000256" key="3">
    <source>
        <dbReference type="ARBA" id="ARBA00023163"/>
    </source>
</evidence>
<evidence type="ECO:0000313" key="8">
    <source>
        <dbReference type="Proteomes" id="UP000290037"/>
    </source>
</evidence>
<dbReference type="InterPro" id="IPR052362">
    <property type="entry name" value="HTH-GbsR_regulator"/>
</dbReference>
<dbReference type="GO" id="GO:0003677">
    <property type="term" value="F:DNA binding"/>
    <property type="evidence" value="ECO:0007669"/>
    <property type="project" value="UniProtKB-KW"/>
</dbReference>
<accession>A0A1M5W385</accession>
<keyword evidence="2 6" id="KW-0238">DNA-binding</keyword>
<gene>
    <name evidence="5" type="ORF">DSM01_319</name>
    <name evidence="6" type="ORF">SAMN04487999_1027</name>
</gene>
<dbReference type="Proteomes" id="UP000290037">
    <property type="component" value="Unassembled WGS sequence"/>
</dbReference>
<dbReference type="EMBL" id="FQXT01000002">
    <property type="protein sequence ID" value="SHH81937.1"/>
    <property type="molecule type" value="Genomic_DNA"/>
</dbReference>
<reference evidence="5 8" key="3">
    <citation type="submission" date="2018-07" db="EMBL/GenBank/DDBJ databases">
        <title>Leeuwenhoekiella genomics.</title>
        <authorList>
            <person name="Tahon G."/>
            <person name="Willems A."/>
        </authorList>
    </citation>
    <scope>NUCLEOTIDE SEQUENCE [LARGE SCALE GENOMIC DNA]</scope>
    <source>
        <strain evidence="5 8">LMG 24856</strain>
    </source>
</reference>
<proteinExistence type="predicted"/>
<dbReference type="InterPro" id="IPR036390">
    <property type="entry name" value="WH_DNA-bd_sf"/>
</dbReference>
<dbReference type="OrthoDB" id="1807857at2"/>
<name>A0A1M5W385_9FLAO</name>
<reference evidence="7" key="2">
    <citation type="submission" date="2016-11" db="EMBL/GenBank/DDBJ databases">
        <authorList>
            <person name="Varghese N."/>
            <person name="Submissions S."/>
        </authorList>
    </citation>
    <scope>NUCLEOTIDE SEQUENCE [LARGE SCALE GENOMIC DNA]</scope>
    <source>
        <strain evidence="7">DSM 19859</strain>
    </source>
</reference>
<dbReference type="AlphaFoldDB" id="A0A1M5W385"/>
<dbReference type="STRING" id="573501.SAMN04487999_1027"/>
<evidence type="ECO:0000256" key="2">
    <source>
        <dbReference type="ARBA" id="ARBA00023125"/>
    </source>
</evidence>
<feature type="domain" description="HTH arsR-type" evidence="4">
    <location>
        <begin position="44"/>
        <end position="69"/>
    </location>
</feature>
<keyword evidence="1" id="KW-0805">Transcription regulation</keyword>
<evidence type="ECO:0000313" key="5">
    <source>
        <dbReference type="EMBL" id="RXG31179.1"/>
    </source>
</evidence>
<dbReference type="RefSeq" id="WP_072981041.1">
    <property type="nucleotide sequence ID" value="NZ_CAXPJH010000015.1"/>
</dbReference>
<evidence type="ECO:0000313" key="6">
    <source>
        <dbReference type="EMBL" id="SHH81937.1"/>
    </source>
</evidence>
<dbReference type="GO" id="GO:0003700">
    <property type="term" value="F:DNA-binding transcription factor activity"/>
    <property type="evidence" value="ECO:0007669"/>
    <property type="project" value="InterPro"/>
</dbReference>
<evidence type="ECO:0000259" key="4">
    <source>
        <dbReference type="Pfam" id="PF01022"/>
    </source>
</evidence>
<dbReference type="PANTHER" id="PTHR38465:SF1">
    <property type="entry name" value="HTH-TYPE TRANSCRIPTIONAL REGULATOR MJ1563-RELATED"/>
    <property type="match status" value="1"/>
</dbReference>
<dbReference type="Pfam" id="PF01022">
    <property type="entry name" value="HTH_5"/>
    <property type="match status" value="1"/>
</dbReference>
<dbReference type="InterPro" id="IPR036388">
    <property type="entry name" value="WH-like_DNA-bd_sf"/>
</dbReference>
<protein>
    <submittedName>
        <fullName evidence="5">DNA-binding transcriptional regulator GbsR (MarR family)</fullName>
    </submittedName>
    <submittedName>
        <fullName evidence="6">DNA-binding transcriptional regulator GbsR, MarR family</fullName>
    </submittedName>
</protein>
<dbReference type="PANTHER" id="PTHR38465">
    <property type="entry name" value="HTH-TYPE TRANSCRIPTIONAL REGULATOR MJ1563-RELATED"/>
    <property type="match status" value="1"/>
</dbReference>
<dbReference type="SUPFAM" id="SSF46785">
    <property type="entry name" value="Winged helix' DNA-binding domain"/>
    <property type="match status" value="1"/>
</dbReference>
<dbReference type="Gene3D" id="1.10.10.10">
    <property type="entry name" value="Winged helix-like DNA-binding domain superfamily/Winged helix DNA-binding domain"/>
    <property type="match status" value="1"/>
</dbReference>
<evidence type="ECO:0000256" key="1">
    <source>
        <dbReference type="ARBA" id="ARBA00023015"/>
    </source>
</evidence>
<dbReference type="InterPro" id="IPR001845">
    <property type="entry name" value="HTH_ArsR_DNA-bd_dom"/>
</dbReference>
<dbReference type="EMBL" id="QOVN01000001">
    <property type="protein sequence ID" value="RXG31179.1"/>
    <property type="molecule type" value="Genomic_DNA"/>
</dbReference>
<sequence>MELEALNEEKQLLIERLGVHIEKKDNIPPLAARIVSTLILTGKKGCTFEELVTNLQASKSTVSTHLNNLQHLKTITYYTVCGDRKKYFIMNPNSMIIHMGEMLDTWEKEKHLHIAIMNYKEKINQVDPENIDLHFDLEFHLDYLNYLEQASESLKRIRERLLEKNKQ</sequence>
<reference evidence="6" key="1">
    <citation type="submission" date="2016-11" db="EMBL/GenBank/DDBJ databases">
        <authorList>
            <person name="Jaros S."/>
            <person name="Januszkiewicz K."/>
            <person name="Wedrychowicz H."/>
        </authorList>
    </citation>
    <scope>NUCLEOTIDE SEQUENCE [LARGE SCALE GENOMIC DNA]</scope>
    <source>
        <strain evidence="6">DSM 19859</strain>
    </source>
</reference>